<gene>
    <name evidence="2" type="ORF">HD596_009927</name>
</gene>
<dbReference type="EMBL" id="JACHMB010000001">
    <property type="protein sequence ID" value="MBB5783171.1"/>
    <property type="molecule type" value="Genomic_DNA"/>
</dbReference>
<evidence type="ECO:0000313" key="3">
    <source>
        <dbReference type="Proteomes" id="UP000579153"/>
    </source>
</evidence>
<dbReference type="RefSeq" id="WP_185076152.1">
    <property type="nucleotide sequence ID" value="NZ_JACHMB010000001.1"/>
</dbReference>
<feature type="region of interest" description="Disordered" evidence="1">
    <location>
        <begin position="79"/>
        <end position="137"/>
    </location>
</feature>
<name>A0A7W9GGJ0_9ACTN</name>
<evidence type="ECO:0000256" key="1">
    <source>
        <dbReference type="SAM" id="MobiDB-lite"/>
    </source>
</evidence>
<keyword evidence="3" id="KW-1185">Reference proteome</keyword>
<protein>
    <submittedName>
        <fullName evidence="2">Uncharacterized protein</fullName>
    </submittedName>
</protein>
<sequence>MPERATGPYTRFEDVARRVRQASIDALIERCRALLSPDERAEAHYAAALRSHEHDSRPFEHARTMLLYGEWLRRARAKPRPASTCAPHWRSSITSTPGPGPNVPASNSTPPVWPSHADGPKVFSPSSRRSPDWPPRA</sequence>
<organism evidence="2 3">
    <name type="scientific">Nonomuraea jabiensis</name>
    <dbReference type="NCBI Taxonomy" id="882448"/>
    <lineage>
        <taxon>Bacteria</taxon>
        <taxon>Bacillati</taxon>
        <taxon>Actinomycetota</taxon>
        <taxon>Actinomycetes</taxon>
        <taxon>Streptosporangiales</taxon>
        <taxon>Streptosporangiaceae</taxon>
        <taxon>Nonomuraea</taxon>
    </lineage>
</organism>
<dbReference type="AlphaFoldDB" id="A0A7W9GGJ0"/>
<reference evidence="2 3" key="1">
    <citation type="submission" date="2020-08" db="EMBL/GenBank/DDBJ databases">
        <title>Sequencing the genomes of 1000 actinobacteria strains.</title>
        <authorList>
            <person name="Klenk H.-P."/>
        </authorList>
    </citation>
    <scope>NUCLEOTIDE SEQUENCE [LARGE SCALE GENOMIC DNA]</scope>
    <source>
        <strain evidence="2 3">DSM 45507</strain>
    </source>
</reference>
<evidence type="ECO:0000313" key="2">
    <source>
        <dbReference type="EMBL" id="MBB5783171.1"/>
    </source>
</evidence>
<proteinExistence type="predicted"/>
<comment type="caution">
    <text evidence="2">The sequence shown here is derived from an EMBL/GenBank/DDBJ whole genome shotgun (WGS) entry which is preliminary data.</text>
</comment>
<accession>A0A7W9GGJ0</accession>
<dbReference type="Proteomes" id="UP000579153">
    <property type="component" value="Unassembled WGS sequence"/>
</dbReference>